<gene>
    <name evidence="5" type="ORF">METZ01_LOCUS40157</name>
</gene>
<evidence type="ECO:0000256" key="1">
    <source>
        <dbReference type="ARBA" id="ARBA00010456"/>
    </source>
</evidence>
<keyword evidence="3" id="KW-0808">Transferase</keyword>
<dbReference type="Pfam" id="PF01048">
    <property type="entry name" value="PNP_UDP_1"/>
    <property type="match status" value="1"/>
</dbReference>
<evidence type="ECO:0000256" key="3">
    <source>
        <dbReference type="ARBA" id="ARBA00022679"/>
    </source>
</evidence>
<dbReference type="GO" id="GO:0016763">
    <property type="term" value="F:pentosyltransferase activity"/>
    <property type="evidence" value="ECO:0007669"/>
    <property type="project" value="InterPro"/>
</dbReference>
<sequence length="274" mass="30029">MLRTAQLDIKHWGKQRTKQMTLQYHLQLNEGDVGRYVLLPGDPARCARIAEYFDEPQFIAQNREYTTFSGYLNGEKVSVTSTGIGCPSTAIAVEELIKIGADTFIRVGTSGGIQPGTQTGDIAIVTGAIRDEGTTRQYLPIEFPALADPEIVLALRQSALELGFPFRVGVTHSKDSFYGEVEPDRQPLSSQLTQRWQAWRAAGAICSEMEASALFILASLHSKRAGGVMTMVAENEGLPTDQEGEKLFHGDRAIRTAIDGVKRLIEKDQQTATG</sequence>
<comment type="similarity">
    <text evidence="1">Belongs to the PNP/UDP phosphorylase family.</text>
</comment>
<dbReference type="InterPro" id="IPR018016">
    <property type="entry name" value="Nucleoside_phosphorylase_CS"/>
</dbReference>
<dbReference type="PROSITE" id="PS01232">
    <property type="entry name" value="PNP_UDP_1"/>
    <property type="match status" value="1"/>
</dbReference>
<dbReference type="Gene3D" id="3.40.50.1580">
    <property type="entry name" value="Nucleoside phosphorylase domain"/>
    <property type="match status" value="1"/>
</dbReference>
<dbReference type="PANTHER" id="PTHR43691:SF13">
    <property type="entry name" value="URIDINE PHOSPHORYLASE"/>
    <property type="match status" value="1"/>
</dbReference>
<accession>A0A381RDG0</accession>
<dbReference type="CDD" id="cd17767">
    <property type="entry name" value="UP_EcUdp-like"/>
    <property type="match status" value="1"/>
</dbReference>
<dbReference type="GO" id="GO:0009164">
    <property type="term" value="P:nucleoside catabolic process"/>
    <property type="evidence" value="ECO:0007669"/>
    <property type="project" value="UniProtKB-ARBA"/>
</dbReference>
<dbReference type="EMBL" id="UINC01001717">
    <property type="protein sequence ID" value="SUZ87303.1"/>
    <property type="molecule type" value="Genomic_DNA"/>
</dbReference>
<reference evidence="5" key="1">
    <citation type="submission" date="2018-05" db="EMBL/GenBank/DDBJ databases">
        <authorList>
            <person name="Lanie J.A."/>
            <person name="Ng W.-L."/>
            <person name="Kazmierczak K.M."/>
            <person name="Andrzejewski T.M."/>
            <person name="Davidsen T.M."/>
            <person name="Wayne K.J."/>
            <person name="Tettelin H."/>
            <person name="Glass J.I."/>
            <person name="Rusch D."/>
            <person name="Podicherti R."/>
            <person name="Tsui H.-C.T."/>
            <person name="Winkler M.E."/>
        </authorList>
    </citation>
    <scope>NUCLEOTIDE SEQUENCE</scope>
</reference>
<evidence type="ECO:0000256" key="2">
    <source>
        <dbReference type="ARBA" id="ARBA00022676"/>
    </source>
</evidence>
<evidence type="ECO:0000259" key="4">
    <source>
        <dbReference type="Pfam" id="PF01048"/>
    </source>
</evidence>
<keyword evidence="2" id="KW-0328">Glycosyltransferase</keyword>
<organism evidence="5">
    <name type="scientific">marine metagenome</name>
    <dbReference type="NCBI Taxonomy" id="408172"/>
    <lineage>
        <taxon>unclassified sequences</taxon>
        <taxon>metagenomes</taxon>
        <taxon>ecological metagenomes</taxon>
    </lineage>
</organism>
<dbReference type="InterPro" id="IPR000845">
    <property type="entry name" value="Nucleoside_phosphorylase_d"/>
</dbReference>
<dbReference type="SUPFAM" id="SSF53167">
    <property type="entry name" value="Purine and uridine phosphorylases"/>
    <property type="match status" value="1"/>
</dbReference>
<proteinExistence type="inferred from homology"/>
<dbReference type="GO" id="GO:0005829">
    <property type="term" value="C:cytosol"/>
    <property type="evidence" value="ECO:0007669"/>
    <property type="project" value="TreeGrafter"/>
</dbReference>
<dbReference type="AlphaFoldDB" id="A0A381RDG0"/>
<protein>
    <recommendedName>
        <fullName evidence="4">Nucleoside phosphorylase domain-containing protein</fullName>
    </recommendedName>
</protein>
<evidence type="ECO:0000313" key="5">
    <source>
        <dbReference type="EMBL" id="SUZ87303.1"/>
    </source>
</evidence>
<name>A0A381RDG0_9ZZZZ</name>
<feature type="domain" description="Nucleoside phosphorylase" evidence="4">
    <location>
        <begin position="35"/>
        <end position="265"/>
    </location>
</feature>
<dbReference type="InterPro" id="IPR035994">
    <property type="entry name" value="Nucleoside_phosphorylase_sf"/>
</dbReference>
<dbReference type="PANTHER" id="PTHR43691">
    <property type="entry name" value="URIDINE PHOSPHORYLASE"/>
    <property type="match status" value="1"/>
</dbReference>